<organism evidence="6 7">
    <name type="scientific">Cyclocybe aegerita</name>
    <name type="common">Black poplar mushroom</name>
    <name type="synonym">Agrocybe aegerita</name>
    <dbReference type="NCBI Taxonomy" id="1973307"/>
    <lineage>
        <taxon>Eukaryota</taxon>
        <taxon>Fungi</taxon>
        <taxon>Dikarya</taxon>
        <taxon>Basidiomycota</taxon>
        <taxon>Agaricomycotina</taxon>
        <taxon>Agaricomycetes</taxon>
        <taxon>Agaricomycetidae</taxon>
        <taxon>Agaricales</taxon>
        <taxon>Agaricineae</taxon>
        <taxon>Bolbitiaceae</taxon>
        <taxon>Cyclocybe</taxon>
    </lineage>
</organism>
<reference evidence="6 7" key="1">
    <citation type="submission" date="2020-01" db="EMBL/GenBank/DDBJ databases">
        <authorList>
            <person name="Gupta K D."/>
        </authorList>
    </citation>
    <scope>NUCLEOTIDE SEQUENCE [LARGE SCALE GENOMIC DNA]</scope>
</reference>
<evidence type="ECO:0000313" key="7">
    <source>
        <dbReference type="Proteomes" id="UP000467700"/>
    </source>
</evidence>
<dbReference type="Pfam" id="PF04112">
    <property type="entry name" value="Mak10"/>
    <property type="match status" value="1"/>
</dbReference>
<dbReference type="AlphaFoldDB" id="A0A8S0W3I1"/>
<dbReference type="GO" id="GO:0031417">
    <property type="term" value="C:NatC complex"/>
    <property type="evidence" value="ECO:0007669"/>
    <property type="project" value="InterPro"/>
</dbReference>
<evidence type="ECO:0000256" key="2">
    <source>
        <dbReference type="ARBA" id="ARBA00006289"/>
    </source>
</evidence>
<dbReference type="InterPro" id="IPR057983">
    <property type="entry name" value="NAA35-like_N"/>
</dbReference>
<feature type="domain" description="NAA35-like N-terminal" evidence="4">
    <location>
        <begin position="40"/>
        <end position="194"/>
    </location>
</feature>
<evidence type="ECO:0000259" key="4">
    <source>
        <dbReference type="Pfam" id="PF04112"/>
    </source>
</evidence>
<feature type="domain" description="NAA35-like TPR repeats" evidence="5">
    <location>
        <begin position="345"/>
        <end position="515"/>
    </location>
</feature>
<dbReference type="Pfam" id="PF25789">
    <property type="entry name" value="TPR_NAA35"/>
    <property type="match status" value="1"/>
</dbReference>
<dbReference type="InterPro" id="IPR007244">
    <property type="entry name" value="Naa35_N"/>
</dbReference>
<dbReference type="OrthoDB" id="269405at2759"/>
<dbReference type="PANTHER" id="PTHR21373">
    <property type="entry name" value="GLUCOSE REPRESSIBLE PROTEIN MAK10"/>
    <property type="match status" value="1"/>
</dbReference>
<gene>
    <name evidence="6" type="ORF">AAE3_LOCUS3204</name>
</gene>
<comment type="similarity">
    <text evidence="2">Belongs to the MAK10 family.</text>
</comment>
<keyword evidence="7" id="KW-1185">Reference proteome</keyword>
<evidence type="ECO:0000313" key="6">
    <source>
        <dbReference type="EMBL" id="CAA7260954.1"/>
    </source>
</evidence>
<accession>A0A8S0W3I1</accession>
<dbReference type="EMBL" id="CACVBS010000031">
    <property type="protein sequence ID" value="CAA7260954.1"/>
    <property type="molecule type" value="Genomic_DNA"/>
</dbReference>
<protein>
    <submittedName>
        <fullName evidence="6">Uncharacterized protein</fullName>
    </submittedName>
</protein>
<keyword evidence="3" id="KW-0963">Cytoplasm</keyword>
<name>A0A8S0W3I1_CYCAE</name>
<comment type="caution">
    <text evidence="6">The sequence shown here is derived from an EMBL/GenBank/DDBJ whole genome shotgun (WGS) entry which is preliminary data.</text>
</comment>
<comment type="subcellular location">
    <subcellularLocation>
        <location evidence="1">Cytoplasm</location>
    </subcellularLocation>
</comment>
<sequence length="696" mass="78925">MDDATVLEYEMPGEGYNFRDVTGLFEQASAEIEPDTALFMENFTLQEAMSALEIGEPRLDSGLIPKEQQGPIFDPLTPLLPEEVCWIMDRAMAYEMEFHAGNFLAHTVHALLYVHHLQDMEPDLIVPQPVFSSDPSRPIELITLVLRAAVQGLLKCCDITWRELAKGPLYDTEDWQGDKCEVSLLEGVPTHFVISGLDDAFTWLAHAHDIPSNWKTALQIRVLFRKTLLQTMSIDAAKNGSDFLRFVFLARDYLQTLEHYPSVEPGPDSPALLTFDPFIGRQLQTATPIRVIPPPSLKETCKALHRLLDGLYEISLLATTDRLSIWDALGNTRQWIPDPPQCVPYIRSLTQSTFSDGVLILNRYTFGWMINQFFLESVGVSYDSIYAMVSSRWDGDDQELLKNVGRALVKVVAPHIRAHWHNPPRRRRHFMKSLVDWHTLYDTLVQVQENLSLEDVPRRHFLTRLPDIALLWRLSVVREVVLSGFQLELYAKEERAFAYWYATQVIDAHLKSLDHLVPVVLEESPVHCEMLFQVQFLTALQALCTASFLVSMPLMSSDWDGMRPNFYRRYKWAFRAEYDASDVPVVAQPELHAFIRTCAEILEGGNPTPADDVELARTVLTDLIVSTNTGGWAGSWGQDRTQALQNLVAVCDSLSHLPGSVEVMETFDASSLKWDPGFHPWFPSLQHLDSSSASTP</sequence>
<evidence type="ECO:0000256" key="1">
    <source>
        <dbReference type="ARBA" id="ARBA00004496"/>
    </source>
</evidence>
<dbReference type="InterPro" id="IPR057982">
    <property type="entry name" value="TPR_NAA35"/>
</dbReference>
<proteinExistence type="inferred from homology"/>
<dbReference type="Proteomes" id="UP000467700">
    <property type="component" value="Unassembled WGS sequence"/>
</dbReference>
<evidence type="ECO:0000256" key="3">
    <source>
        <dbReference type="ARBA" id="ARBA00022490"/>
    </source>
</evidence>
<evidence type="ECO:0000259" key="5">
    <source>
        <dbReference type="Pfam" id="PF25789"/>
    </source>
</evidence>
<dbReference type="PANTHER" id="PTHR21373:SF0">
    <property type="entry name" value="N-ALPHA-ACETYLTRANSFERASE 35, NATC AUXILIARY SUBUNIT"/>
    <property type="match status" value="1"/>
</dbReference>